<dbReference type="GO" id="GO:0016020">
    <property type="term" value="C:membrane"/>
    <property type="evidence" value="ECO:0007669"/>
    <property type="project" value="UniProtKB-SubCell"/>
</dbReference>
<evidence type="ECO:0000313" key="10">
    <source>
        <dbReference type="Proteomes" id="UP001374579"/>
    </source>
</evidence>
<dbReference type="Pfam" id="PF04230">
    <property type="entry name" value="PS_pyruv_trans"/>
    <property type="match status" value="1"/>
</dbReference>
<dbReference type="InterPro" id="IPR007345">
    <property type="entry name" value="Polysacch_pyruvyl_Trfase"/>
</dbReference>
<keyword evidence="10" id="KW-1185">Reference proteome</keyword>
<feature type="transmembrane region" description="Helical" evidence="6">
    <location>
        <begin position="71"/>
        <end position="94"/>
    </location>
</feature>
<evidence type="ECO:0008006" key="11">
    <source>
        <dbReference type="Google" id="ProtNLM"/>
    </source>
</evidence>
<sequence>MTTLPTLTALAVFSLWTLASFLCHKSAKLAMAPYVTDMTSITAVVIPLGLTLVQTLCCCATVQLTSLRGPLFYVMAASHFLATWATNTSLALTFASSAMAIKMLEPVTSALLQRLVLKTAMGAEGVVGMVVVVVGAMLYVGNPLSSSQISRAVLMALLSNVTLGVRNVALKLNHGDSPGRSRLRPPRALAAFAAATAGLVLITRIFVVTDAAVASSHEPQDYFLLLSLASGVCHVTYSYVSTNVVLRYMSVVSHAILNIVKRVLVVVLLHVAGRRSASMWNWAGLALCTVGLLMYSKEKIMTSQAVDTSVTSTPHDLEGSVSETDTATTPGRPKVYRERESLLGRLLVLLIFVFVVCLTSEQPLVMTTMSRFQLIQKPKELQEAPLLRNNPEGFKSTLGRTEFVSPVLWSDPKFPNKSETNYAQNLRFGHVNWTDGKPLIAGRIVYQPDRKAAEEVEEFVSRDNLLTTPFDTDGLSPYLTTTQEVITETKRLHDKLFSELFRGKKYAVVFDLASHENKGDAAITIGELILLENMGIEILFFVNVGACNDKNFQHALKLAQQHSMDEVVVLMHGGGNIFGYASADWCRDKALKLFPGYKTVLFSQSIYMYANQNHFNFAWKNYCCNPNLTLLMRDRLSLHIARRLFANGTHIVLTPDMAIQLGHLTRFAPPYYDVIWQRRGDGENPLLGKVPKLPGNVTMWKWDWLGMSSLKAEGTVKRAMHIMHNGLAILQQGRVLVTDRLHGHILSVLLDIPHVLLDNCHQKLSSFHNTWTRGLKNCRLADNAEDAARYVMELLDEYGDSLPPRLTAADIKEKL</sequence>
<dbReference type="Pfam" id="PF03151">
    <property type="entry name" value="TPT"/>
    <property type="match status" value="1"/>
</dbReference>
<dbReference type="InterPro" id="IPR004853">
    <property type="entry name" value="Sugar_P_trans_dom"/>
</dbReference>
<accession>A0AAN9G188</accession>
<evidence type="ECO:0000256" key="3">
    <source>
        <dbReference type="ARBA" id="ARBA00022989"/>
    </source>
</evidence>
<dbReference type="InterPro" id="IPR050186">
    <property type="entry name" value="TPT_transporter"/>
</dbReference>
<comment type="caution">
    <text evidence="9">The sequence shown here is derived from an EMBL/GenBank/DDBJ whole genome shotgun (WGS) entry which is preliminary data.</text>
</comment>
<evidence type="ECO:0000256" key="5">
    <source>
        <dbReference type="SAM" id="MobiDB-lite"/>
    </source>
</evidence>
<comment type="subcellular location">
    <subcellularLocation>
        <location evidence="1">Membrane</location>
        <topology evidence="1">Multi-pass membrane protein</topology>
    </subcellularLocation>
</comment>
<evidence type="ECO:0000259" key="7">
    <source>
        <dbReference type="Pfam" id="PF03151"/>
    </source>
</evidence>
<evidence type="ECO:0000313" key="9">
    <source>
        <dbReference type="EMBL" id="KAK7091501.1"/>
    </source>
</evidence>
<dbReference type="Proteomes" id="UP001374579">
    <property type="component" value="Unassembled WGS sequence"/>
</dbReference>
<evidence type="ECO:0000256" key="6">
    <source>
        <dbReference type="SAM" id="Phobius"/>
    </source>
</evidence>
<feature type="region of interest" description="Disordered" evidence="5">
    <location>
        <begin position="310"/>
        <end position="332"/>
    </location>
</feature>
<feature type="transmembrane region" description="Helical" evidence="6">
    <location>
        <begin position="115"/>
        <end position="140"/>
    </location>
</feature>
<evidence type="ECO:0000256" key="1">
    <source>
        <dbReference type="ARBA" id="ARBA00004141"/>
    </source>
</evidence>
<feature type="transmembrane region" description="Helical" evidence="6">
    <location>
        <begin position="222"/>
        <end position="240"/>
    </location>
</feature>
<dbReference type="PANTHER" id="PTHR11132">
    <property type="entry name" value="SOLUTE CARRIER FAMILY 35"/>
    <property type="match status" value="1"/>
</dbReference>
<gene>
    <name evidence="9" type="ORF">V1264_009172</name>
</gene>
<name>A0AAN9G188_9CAEN</name>
<feature type="transmembrane region" description="Helical" evidence="6">
    <location>
        <begin position="189"/>
        <end position="207"/>
    </location>
</feature>
<keyword evidence="2 6" id="KW-0812">Transmembrane</keyword>
<feature type="transmembrane region" description="Helical" evidence="6">
    <location>
        <begin position="6"/>
        <end position="23"/>
    </location>
</feature>
<dbReference type="EMBL" id="JBAMIC010000022">
    <property type="protein sequence ID" value="KAK7091501.1"/>
    <property type="molecule type" value="Genomic_DNA"/>
</dbReference>
<feature type="domain" description="Sugar phosphate transporter" evidence="7">
    <location>
        <begin position="10"/>
        <end position="296"/>
    </location>
</feature>
<evidence type="ECO:0000256" key="4">
    <source>
        <dbReference type="ARBA" id="ARBA00023136"/>
    </source>
</evidence>
<feature type="transmembrane region" description="Helical" evidence="6">
    <location>
        <begin position="44"/>
        <end position="65"/>
    </location>
</feature>
<protein>
    <recommendedName>
        <fullName evidence="11">Polysaccharide pyruvyl transferase domain-containing protein</fullName>
    </recommendedName>
</protein>
<evidence type="ECO:0000256" key="2">
    <source>
        <dbReference type="ARBA" id="ARBA00022692"/>
    </source>
</evidence>
<keyword evidence="3 6" id="KW-1133">Transmembrane helix</keyword>
<feature type="domain" description="Polysaccharide pyruvyl transferase" evidence="8">
    <location>
        <begin position="517"/>
        <end position="760"/>
    </location>
</feature>
<reference evidence="9 10" key="1">
    <citation type="submission" date="2024-02" db="EMBL/GenBank/DDBJ databases">
        <title>Chromosome-scale genome assembly of the rough periwinkle Littorina saxatilis.</title>
        <authorList>
            <person name="De Jode A."/>
            <person name="Faria R."/>
            <person name="Formenti G."/>
            <person name="Sims Y."/>
            <person name="Smith T.P."/>
            <person name="Tracey A."/>
            <person name="Wood J.M.D."/>
            <person name="Zagrodzka Z.B."/>
            <person name="Johannesson K."/>
            <person name="Butlin R.K."/>
            <person name="Leder E.H."/>
        </authorList>
    </citation>
    <scope>NUCLEOTIDE SEQUENCE [LARGE SCALE GENOMIC DNA]</scope>
    <source>
        <strain evidence="9">Snail1</strain>
        <tissue evidence="9">Muscle</tissue>
    </source>
</reference>
<feature type="transmembrane region" description="Helical" evidence="6">
    <location>
        <begin position="152"/>
        <end position="169"/>
    </location>
</feature>
<proteinExistence type="predicted"/>
<dbReference type="AlphaFoldDB" id="A0AAN9G188"/>
<feature type="transmembrane region" description="Helical" evidence="6">
    <location>
        <begin position="279"/>
        <end position="295"/>
    </location>
</feature>
<evidence type="ECO:0000259" key="8">
    <source>
        <dbReference type="Pfam" id="PF04230"/>
    </source>
</evidence>
<organism evidence="9 10">
    <name type="scientific">Littorina saxatilis</name>
    <dbReference type="NCBI Taxonomy" id="31220"/>
    <lineage>
        <taxon>Eukaryota</taxon>
        <taxon>Metazoa</taxon>
        <taxon>Spiralia</taxon>
        <taxon>Lophotrochozoa</taxon>
        <taxon>Mollusca</taxon>
        <taxon>Gastropoda</taxon>
        <taxon>Caenogastropoda</taxon>
        <taxon>Littorinimorpha</taxon>
        <taxon>Littorinoidea</taxon>
        <taxon>Littorinidae</taxon>
        <taxon>Littorina</taxon>
    </lineage>
</organism>
<feature type="transmembrane region" description="Helical" evidence="6">
    <location>
        <begin position="252"/>
        <end position="273"/>
    </location>
</feature>
<keyword evidence="4 6" id="KW-0472">Membrane</keyword>
<feature type="transmembrane region" description="Helical" evidence="6">
    <location>
        <begin position="342"/>
        <end position="361"/>
    </location>
</feature>